<sequence length="100" mass="11515">MNKFTVSFAVIVSIHLLLVITQLNGLNINSNGEQIRVRRDAHAAADGNQHHFVFEPSFMGHIGKRDRFVFRDAQYQGPNQDDADDTWTYNSGLDKRNWRL</sequence>
<keyword evidence="6" id="KW-1185">Reference proteome</keyword>
<evidence type="ECO:0000313" key="6">
    <source>
        <dbReference type="Proteomes" id="UP000663829"/>
    </source>
</evidence>
<keyword evidence="1" id="KW-0732">Signal</keyword>
<dbReference type="Proteomes" id="UP000682733">
    <property type="component" value="Unassembled WGS sequence"/>
</dbReference>
<dbReference type="EMBL" id="CAJNOK010017597">
    <property type="protein sequence ID" value="CAF1266978.1"/>
    <property type="molecule type" value="Genomic_DNA"/>
</dbReference>
<dbReference type="Proteomes" id="UP000677228">
    <property type="component" value="Unassembled WGS sequence"/>
</dbReference>
<reference evidence="2" key="1">
    <citation type="submission" date="2021-02" db="EMBL/GenBank/DDBJ databases">
        <authorList>
            <person name="Nowell W R."/>
        </authorList>
    </citation>
    <scope>NUCLEOTIDE SEQUENCE</scope>
</reference>
<dbReference type="EMBL" id="CAJNOQ010002267">
    <property type="protein sequence ID" value="CAF0948571.1"/>
    <property type="molecule type" value="Genomic_DNA"/>
</dbReference>
<gene>
    <name evidence="2" type="ORF">GPM918_LOCUS11110</name>
    <name evidence="3" type="ORF">OVA965_LOCUS27002</name>
    <name evidence="4" type="ORF">SRO942_LOCUS11111</name>
    <name evidence="5" type="ORF">TMI583_LOCUS27742</name>
</gene>
<feature type="signal peptide" evidence="1">
    <location>
        <begin position="1"/>
        <end position="25"/>
    </location>
</feature>
<evidence type="ECO:0000313" key="5">
    <source>
        <dbReference type="EMBL" id="CAF4072917.1"/>
    </source>
</evidence>
<dbReference type="Proteomes" id="UP000681722">
    <property type="component" value="Unassembled WGS sequence"/>
</dbReference>
<protein>
    <submittedName>
        <fullName evidence="2">Uncharacterized protein</fullName>
    </submittedName>
</protein>
<comment type="caution">
    <text evidence="2">The sequence shown here is derived from an EMBL/GenBank/DDBJ whole genome shotgun (WGS) entry which is preliminary data.</text>
</comment>
<evidence type="ECO:0000313" key="3">
    <source>
        <dbReference type="EMBL" id="CAF1266978.1"/>
    </source>
</evidence>
<accession>A0A814D0M9</accession>
<organism evidence="2 6">
    <name type="scientific">Didymodactylos carnosus</name>
    <dbReference type="NCBI Taxonomy" id="1234261"/>
    <lineage>
        <taxon>Eukaryota</taxon>
        <taxon>Metazoa</taxon>
        <taxon>Spiralia</taxon>
        <taxon>Gnathifera</taxon>
        <taxon>Rotifera</taxon>
        <taxon>Eurotatoria</taxon>
        <taxon>Bdelloidea</taxon>
        <taxon>Philodinida</taxon>
        <taxon>Philodinidae</taxon>
        <taxon>Didymodactylos</taxon>
    </lineage>
</organism>
<dbReference type="OrthoDB" id="10018864at2759"/>
<feature type="chain" id="PRO_5044131882" evidence="1">
    <location>
        <begin position="26"/>
        <end position="100"/>
    </location>
</feature>
<evidence type="ECO:0000313" key="4">
    <source>
        <dbReference type="EMBL" id="CAF3724476.1"/>
    </source>
</evidence>
<evidence type="ECO:0000256" key="1">
    <source>
        <dbReference type="SAM" id="SignalP"/>
    </source>
</evidence>
<dbReference type="EMBL" id="CAJOBA010039153">
    <property type="protein sequence ID" value="CAF4072917.1"/>
    <property type="molecule type" value="Genomic_DNA"/>
</dbReference>
<dbReference type="EMBL" id="CAJOBC010002267">
    <property type="protein sequence ID" value="CAF3724476.1"/>
    <property type="molecule type" value="Genomic_DNA"/>
</dbReference>
<name>A0A814D0M9_9BILA</name>
<proteinExistence type="predicted"/>
<dbReference type="AlphaFoldDB" id="A0A814D0M9"/>
<dbReference type="Proteomes" id="UP000663829">
    <property type="component" value="Unassembled WGS sequence"/>
</dbReference>
<evidence type="ECO:0000313" key="2">
    <source>
        <dbReference type="EMBL" id="CAF0948571.1"/>
    </source>
</evidence>